<comment type="caution">
    <text evidence="3">The sequence shown here is derived from an EMBL/GenBank/DDBJ whole genome shotgun (WGS) entry which is preliminary data.</text>
</comment>
<dbReference type="OrthoDB" id="1262810at2759"/>
<dbReference type="Gene3D" id="3.30.565.10">
    <property type="entry name" value="Histidine kinase-like ATPase, C-terminal domain"/>
    <property type="match status" value="1"/>
</dbReference>
<evidence type="ECO:0000313" key="3">
    <source>
        <dbReference type="EMBL" id="CAG2253115.1"/>
    </source>
</evidence>
<dbReference type="Proteomes" id="UP000683360">
    <property type="component" value="Unassembled WGS sequence"/>
</dbReference>
<feature type="domain" description="Sacsin/Nov" evidence="2">
    <location>
        <begin position="23"/>
        <end position="257"/>
    </location>
</feature>
<protein>
    <recommendedName>
        <fullName evidence="2">Sacsin/Nov domain-containing protein</fullName>
    </recommendedName>
</protein>
<dbReference type="SUPFAM" id="SSF55874">
    <property type="entry name" value="ATPase domain of HSP90 chaperone/DNA topoisomerase II/histidine kinase"/>
    <property type="match status" value="3"/>
</dbReference>
<feature type="region of interest" description="Disordered" evidence="1">
    <location>
        <begin position="1"/>
        <end position="21"/>
    </location>
</feature>
<dbReference type="InterPro" id="IPR058210">
    <property type="entry name" value="SACS/Nov_dom"/>
</dbReference>
<keyword evidence="4" id="KW-1185">Reference proteome</keyword>
<evidence type="ECO:0000313" key="4">
    <source>
        <dbReference type="Proteomes" id="UP000683360"/>
    </source>
</evidence>
<dbReference type="InterPro" id="IPR036890">
    <property type="entry name" value="HATPase_C_sf"/>
</dbReference>
<proteinExistence type="predicted"/>
<dbReference type="NCBIfam" id="NF047352">
    <property type="entry name" value="P_loop_sacsin"/>
    <property type="match status" value="3"/>
</dbReference>
<dbReference type="PANTHER" id="PTHR15600:SF42">
    <property type="entry name" value="SACSIN"/>
    <property type="match status" value="1"/>
</dbReference>
<dbReference type="GO" id="GO:0030544">
    <property type="term" value="F:Hsp70 protein binding"/>
    <property type="evidence" value="ECO:0007669"/>
    <property type="project" value="TreeGrafter"/>
</dbReference>
<gene>
    <name evidence="3" type="ORF">MEDL_64650</name>
</gene>
<reference evidence="3" key="1">
    <citation type="submission" date="2021-03" db="EMBL/GenBank/DDBJ databases">
        <authorList>
            <person name="Bekaert M."/>
        </authorList>
    </citation>
    <scope>NUCLEOTIDE SEQUENCE</scope>
</reference>
<evidence type="ECO:0000259" key="2">
    <source>
        <dbReference type="Pfam" id="PF25794"/>
    </source>
</evidence>
<dbReference type="Pfam" id="PF25794">
    <property type="entry name" value="SACS"/>
    <property type="match status" value="3"/>
</dbReference>
<sequence length="2842" mass="325359">MASSEESEDSSEDGPQYNAIKQPPLINQLKKILDEYPDDGQILKEIIQNAEDAEASQMKILFDERIVNTEDGTKGKRFKKYFKGPALCVYNNANFTKEDWQGIQMINSSVKEFDPVKIGRFGLGFKSVFHITDYPMIISGNTLLVLDPHQKNSTRVCINMKLNKLHTCKYMKLLDVSYCLNALDGLFGFSQGTLDSGDFDGTLFRFPLREQKTNLSDNVYDKEKILDLFNAFQAEASVELLFLKCLEKIELCFKDEDGFYTSDEPFFTVGITDNCLNQVRERRLEFHSHMKSVGLNIADETMMTTFNVTIGTKAELGDMTEQSWFVLHCLKGGNVSKELADLSKDESLSYSPYVSIAVPMDKDQDFKGHVFCLMPLPLEDESLTGYPVHVNGYFALSQNRRHVKWPTADQTRNKAHIDKSIRWNKRLVVEVLADVYHAVIQGLIQTCKKNGNAADQLQLMYKSVPDHRNITSHWDLIVDPFFEELLKTPFLYSNSCGGKWICPDEAVFQIFEGEVSDEVKQTIYNLMQKYSIALVDAPGHIVAVLTERTQKVQTLSREFVSSCMKSDSSYESISTKEKINLLDYLISDGDYSRLKGLKLLPLNNDTFCDFTKKNQTNSVFVCKEEVYLFPGQEEKFVKVGLKEEIYNKFWTMAKQGLYQLVSLQDRSPTDIASLLQESIAKYIGATSNRSYQWRQTDPVGMVWIKKVWSYIQQYDLSHFSHMHLIPDTRTHELYKISTIFLLKSNGSCDIPSDVCNCLRYFDIVILDEIPDEIEDHKNIRNFVYLPTVENVFKTLANVQKCENTGQFVNKFNSSVTETERSQFVIYISNYSKMSDSLISLLSDLNLFKEKNSCRFVSINQVKTIAESDDLPVRYFRETLDCSDLLYRNLAKLLQAEIIDKEDVIIEILKNLEKEYDSNDRNTMVEYVLNNLSLFHKKEEMLGIAKHLEFVNNKVGQKKKASQLFDPEDEIISLVILDDKRLPDTKNLPITEDILSCAKHIQENSKCSDEKQRSGKLLQLLHKASGLLNSNVDGIQLSQQLSNIEFIAPSPRKDNFPVSLPWLSETSSTLFYRPCDMINSNYTRLVGSVKPILNTSSTDNLVDIFGWNKEPNCTDVIDQLLVITKSYEDRNKPELLPVINDIYKFLSSRSEPKNAFQQLTSQKWIWTGNGFESSDKVYLQTGPNDIYLHPYMFPLPTEFHDQVLLKFFRKMNCIEDQNTRLLMRVQTMIRDKYKRGRETVQKAKTDLQLVVSILNVLKDANEADTDSVLLPIQQRDERKVILKPVKECSYCEDDDDIYGDERDFVHHMVPREAIEKFGVPSVADTLLEDTEQLEEWGQSEPLTRRIKTLLDAYRDGLSVPKEIIQNADDAGATEVRFLYDERDGEKYGRKLLDRNMFDCQGPSLWAYNNARFSTDDLKNITKLNGATKEADTTKIGKFGLGFCSVYNLTDVPSFVTGNQMVIFDPHYEYLGDALRRKRQPGLKIDFRRNKNILERKYSQFEPYNGVFGCNLNVEQDEILFDGTLFRLPLRTRKQSGVSEISDVPYDHRQMISLMKILMESGGNLLLFTQNVSKVEFYHLPRTEKDPTKATLLYTVRRHIEPSIERPISKVSSESTFSILKSLAECLVNKKKENATEIPVVQKSILFQISITTHAKLSDFKIEASSSTTPWFATWASGTDKSKDMALESSKKGVIPLACIACPLKKLENGTFKTLNLKYLPDGFYRKGHIFCFLPLPVETNYPVHINGSFAVTSDRRNIVYKAVDDKDSFDNDWNEALMNDAVCNAYILLLENLPHYNIDQNEPYYKQWPGQYGQDTSIGDLQTSFYRRVSDTRKPTKVFRRNSTITHIGPCKFLDNEIMKTEFGEEAFSVCVKLLDDGNTKMMKLPKEIQDCFKAAECAQVVAKRVMHRIDFFSNLVFPHLKDNVWNEHTKDMLILHALDNASGKMSDMLKEHRCIPTAPNRLFRRPSELIDRKGELKGLFKDEDERFVIDGENMFCKNSRLKTLNKLGMATATLSDELLIDRAVSIQSLAAICSHCGLDRCIQFVQYLNRELPSILKKSDLFRKLQSIQFLPIKIKSSDWLLSWGGDKVSTEQDLKGVKYICNTENHNKFELRFEKPQLLYMHTIRELVCSIQPVLDENCFSTDIDRQNFIKLGVRPKVAPILAMENLLAISQSASCNENMSGNLELLNSTVHAIYKFINDQFLKHKNDKSKSLPEIAVSYKEKCILLLNDMFVKPSQVVVHSTEDCSPHFYRLNSNKLSSMSGLIDCLQIEGRCSSERVLSELSSFKSRFGETEMADAHVKLYVRLLKVLVEAMQIEKLETSAVKDLYIPDTTGVLYPMNRVCIDGNVRSTANMHFTHASISHEISLALGISTKRQFKVEECSRDLFSQDFGQHEELITRIKRILTGYPCDAGVLKELLQNADDAKASEVHIVLDYNSYPTDDLFDEKWEPLQGPAILVYNDSYFSEADLKGIQNLGIGSKVEDPTKTGQYGVGFNAVYHLTDVPSFLTRGDEVETGEILCVLDPHCQYDAKATSRNPGRKYINTTTLREDHPNVFNCYHDTLLMTKKKKKGKSKAQGTIFRLPLRTAIFTENSQISKNEITREFANDLLRNFKHEMSTMLLFVNSVKTIKFSEISDGELVEMYSVQMNLKKEDEKDRLKFYEKIEQNSCLLRENKTLDCLIPDEINYLADINDSLGERNKWLIVRRLGFSLSTSCPQSIQDAYQNGYLGLLPRGGVAVPIQSLTTNTMTRGRVFCFLPLPLETGLPIHVNGHFALEHEARRNLWTDVENDYRSAWNNHLINDIIAPSYALALLKMRDTLDLQTGRPDEKKSAQQEAKFIS</sequence>
<evidence type="ECO:0000256" key="1">
    <source>
        <dbReference type="SAM" id="MobiDB-lite"/>
    </source>
</evidence>
<feature type="domain" description="Sacsin/Nov" evidence="2">
    <location>
        <begin position="2395"/>
        <end position="2640"/>
    </location>
</feature>
<feature type="domain" description="Sacsin/Nov" evidence="2">
    <location>
        <begin position="1339"/>
        <end position="1587"/>
    </location>
</feature>
<dbReference type="EMBL" id="CAJPWZ010003139">
    <property type="protein sequence ID" value="CAG2253115.1"/>
    <property type="molecule type" value="Genomic_DNA"/>
</dbReference>
<name>A0A8S3V5I8_MYTED</name>
<dbReference type="PANTHER" id="PTHR15600">
    <property type="entry name" value="SACSIN"/>
    <property type="match status" value="1"/>
</dbReference>
<accession>A0A8S3V5I8</accession>
<organism evidence="3 4">
    <name type="scientific">Mytilus edulis</name>
    <name type="common">Blue mussel</name>
    <dbReference type="NCBI Taxonomy" id="6550"/>
    <lineage>
        <taxon>Eukaryota</taxon>
        <taxon>Metazoa</taxon>
        <taxon>Spiralia</taxon>
        <taxon>Lophotrochozoa</taxon>
        <taxon>Mollusca</taxon>
        <taxon>Bivalvia</taxon>
        <taxon>Autobranchia</taxon>
        <taxon>Pteriomorphia</taxon>
        <taxon>Mytilida</taxon>
        <taxon>Mytiloidea</taxon>
        <taxon>Mytilidae</taxon>
        <taxon>Mytilinae</taxon>
        <taxon>Mytilus</taxon>
    </lineage>
</organism>
<dbReference type="InterPro" id="IPR052972">
    <property type="entry name" value="Sacsin_chaperone_reg"/>
</dbReference>
<feature type="compositionally biased region" description="Acidic residues" evidence="1">
    <location>
        <begin position="1"/>
        <end position="12"/>
    </location>
</feature>